<name>A0AAV0TIV3_HYABA</name>
<proteinExistence type="predicted"/>
<accession>A0AAV0TIV3</accession>
<dbReference type="SUPFAM" id="SSF51556">
    <property type="entry name" value="Metallo-dependent hydrolases"/>
    <property type="match status" value="1"/>
</dbReference>
<gene>
    <name evidence="1" type="ORF">HBR001_LOCUS2617</name>
</gene>
<dbReference type="Gene3D" id="1.10.2020.10">
    <property type="entry name" value="uronate isomerase, domain 2, chain A"/>
    <property type="match status" value="1"/>
</dbReference>
<protein>
    <submittedName>
        <fullName evidence="1">Uncharacterized protein</fullName>
    </submittedName>
</protein>
<evidence type="ECO:0000313" key="1">
    <source>
        <dbReference type="EMBL" id="CAI5721388.1"/>
    </source>
</evidence>
<organism evidence="1 2">
    <name type="scientific">Hyaloperonospora brassicae</name>
    <name type="common">Brassica downy mildew</name>
    <name type="synonym">Peronospora brassicae</name>
    <dbReference type="NCBI Taxonomy" id="162125"/>
    <lineage>
        <taxon>Eukaryota</taxon>
        <taxon>Sar</taxon>
        <taxon>Stramenopiles</taxon>
        <taxon>Oomycota</taxon>
        <taxon>Peronosporomycetes</taxon>
        <taxon>Peronosporales</taxon>
        <taxon>Peronosporaceae</taxon>
        <taxon>Hyaloperonospora</taxon>
    </lineage>
</organism>
<evidence type="ECO:0000313" key="2">
    <source>
        <dbReference type="Proteomes" id="UP001162031"/>
    </source>
</evidence>
<keyword evidence="2" id="KW-1185">Reference proteome</keyword>
<comment type="caution">
    <text evidence="1">The sequence shown here is derived from an EMBL/GenBank/DDBJ whole genome shotgun (WGS) entry which is preliminary data.</text>
</comment>
<dbReference type="Gene3D" id="3.20.20.140">
    <property type="entry name" value="Metal-dependent hydrolases"/>
    <property type="match status" value="1"/>
</dbReference>
<dbReference type="Proteomes" id="UP001162031">
    <property type="component" value="Unassembled WGS sequence"/>
</dbReference>
<dbReference type="EMBL" id="CANTFL010000370">
    <property type="protein sequence ID" value="CAI5721388.1"/>
    <property type="molecule type" value="Genomic_DNA"/>
</dbReference>
<reference evidence="1" key="1">
    <citation type="submission" date="2022-12" db="EMBL/GenBank/DDBJ databases">
        <authorList>
            <person name="Webb A."/>
        </authorList>
    </citation>
    <scope>NUCLEOTIDE SEQUENCE</scope>
    <source>
        <strain evidence="1">Hp1</strain>
    </source>
</reference>
<dbReference type="AlphaFoldDB" id="A0AAV0TIV3"/>
<sequence length="316" mass="35341">MQRSMLVPTTRAAAGAAVVTETRESALLTRVGRVLTEKIEVEAAGSLGEVEGREQAGLVWQHLFVNRSPLSEASRGVLTTLHLLGLDHLVARRDLSAIQKWFKHQDQVLLGDRAFIRPTLDVVKLPHTLAGVRLLLEKWIDIIKPEYFMASLPISFEYPDENAPASAGTNELPNGAELLLQVLLPLAGEKKLPIALKFDSVRPINARYGVAGDGVKPSNVDILIKLCRNFPKVKFLATFLSRVNQHEVTVAANKFRNLHLYGCWWYCNNPSIIEELTRMRIEILGTAFTSQHSDARVLDQLIYKWSHSCSRQSPLH</sequence>
<dbReference type="InterPro" id="IPR032466">
    <property type="entry name" value="Metal_Hydrolase"/>
</dbReference>